<dbReference type="Proteomes" id="UP000009376">
    <property type="component" value="Unassembled WGS sequence"/>
</dbReference>
<keyword evidence="1" id="KW-0472">Membrane</keyword>
<reference evidence="2 3" key="1">
    <citation type="journal article" date="2010" name="Proc. Natl. Acad. Sci. U.S.A.">
        <title>Enigmatic, ultrasmall, uncultivated Archaea.</title>
        <authorList>
            <person name="Baker B.J."/>
            <person name="Comolli L.R."/>
            <person name="Dick G.J."/>
            <person name="Hauser L.J."/>
            <person name="Hyatt D."/>
            <person name="Dill B.D."/>
            <person name="Land M.L."/>
            <person name="Verberkmoes N.C."/>
            <person name="Hettich R.L."/>
            <person name="Banfield J.F."/>
        </authorList>
    </citation>
    <scope>NUCLEOTIDE SEQUENCE [LARGE SCALE GENOMIC DNA]</scope>
</reference>
<evidence type="ECO:0000256" key="1">
    <source>
        <dbReference type="SAM" id="Phobius"/>
    </source>
</evidence>
<accession>D6GUF3</accession>
<evidence type="ECO:0000313" key="2">
    <source>
        <dbReference type="EMBL" id="EFD93081.1"/>
    </source>
</evidence>
<keyword evidence="1" id="KW-0812">Transmembrane</keyword>
<sequence>MSGYKQGQQVVEALETYGWMIILVVAVIVILFSLGIFSPLSFISPSSTISGFTGLKITSVLANYTYIEFSVSNSLSVDANLNKFILEYNSTSISKIICEYLTLDPGQSSVCYAKLNLANTRDTVSLGLGFSINNNINLSSNGTMSFVPTNIYLVLPSTITSFSEEGLPSNTLWWTVYKGINHSSSGTSISFSTTYGIYSYTVGNLSASGCKYTALPSSGTLESGKVQNIIFVSSCAATFIEKELPTGTNWEVTYAGEKSSSTTNVIAFTNEKTGTYSFSVSKVILSGCVYSPSPSSGTLSVGNYQYIRFLGLCTTTFTETGLPSGHTWDVSYNSLAKSNSSPDSIVYTGAPGNFSYSVSSPPNSSSTVDCATTYTPSPSSGYANAGSTKNIAFSSLTTCKNTFEESNLPSGYTWSVTYNNIKISTITPKNIMVTTSHNSASVNTYTATASVSGLDCTTPSESVEQGTTYDFSSWTCTTTFTETGLPSGTQWYVDFNGDNQSSTSATNVFTGGPGTSLSYTVYDVHVSNVDGLDCSEVFAPSPSSGTTNAGQPVTITYSYTEKCVTTFSETGLPPGYTWSVSYDGSSGSASTGSSISLSTGGGTFTATASVSGLDCTVPAASVNAGTSYTFSGWTCTTTFSEGGLPSSYSWSVSYDGSSGSASTGSSISLSTGGGTFTATASVSGLDCTVPAASVNAGTSYTFSGWTCITTFSESSLPSGTSWSVTYDGSTDSSTSNSISFSTSSSEYSWSAPAVKATSNGCTATYTPNPSSGSLNAGSSLGIVFSPGICVPTNVITYLNLTVYNPGSTTPNPFQTSVNIDNTTYSSDIANNFQNVEFFYYNGSIIPSWLESKASTGNGQYQGKFWLKLASISGGGSETIYAGFASTSTNLFNGVNIGEAPQLSSTYAEYDDGANVFNYYQRFGGLSSLPSDWSSISGTGIAYDSDYIEISPASSTTGWYGIYMNPIPSSLSSTTTIWEFYGNMYDSVNAGSYVGTSTGTSGNFAGYSFSEGDSTTNLIYLGNGDTQFEDSTGYDDTNNNPIYSMDMSSSTSLNMLIDYTHIFSTTATSETPHYFDISP</sequence>
<evidence type="ECO:0000313" key="3">
    <source>
        <dbReference type="Proteomes" id="UP000009376"/>
    </source>
</evidence>
<name>D6GUF3_PARA5</name>
<dbReference type="AlphaFoldDB" id="D6GUF3"/>
<feature type="transmembrane region" description="Helical" evidence="1">
    <location>
        <begin position="17"/>
        <end position="37"/>
    </location>
</feature>
<feature type="non-terminal residue" evidence="2">
    <location>
        <position position="1078"/>
    </location>
</feature>
<keyword evidence="1" id="KW-1133">Transmembrane helix</keyword>
<proteinExistence type="predicted"/>
<dbReference type="EMBL" id="GG745546">
    <property type="protein sequence ID" value="EFD93081.1"/>
    <property type="molecule type" value="Genomic_DNA"/>
</dbReference>
<organism evidence="2 3">
    <name type="scientific">Candidatus Parvarchaeum acidophilus ARMAN-5</name>
    <dbReference type="NCBI Taxonomy" id="662762"/>
    <lineage>
        <taxon>Archaea</taxon>
        <taxon>Candidatus Parvarchaeota</taxon>
        <taxon>Candidatus Parvarchaeum</taxon>
    </lineage>
</organism>
<protein>
    <submittedName>
        <fullName evidence="2">Uncharacterized protein</fullName>
    </submittedName>
</protein>
<gene>
    <name evidence="2" type="ORF">BJBARM5_0086</name>
</gene>